<evidence type="ECO:0000256" key="11">
    <source>
        <dbReference type="RuleBase" id="RU004227"/>
    </source>
</evidence>
<proteinExistence type="inferred from homology"/>
<reference evidence="15" key="1">
    <citation type="journal article" date="2020" name="Microorganisms">
        <title>Complete Genome of a Member of a New Bacterial Lineage in the Microgenomates Group Reveals an Unusual Nucleotide Composition Disparity Between Two Strands of DNA and Limited Metabolic Potential.</title>
        <authorList>
            <person name="Kadnikov V.V."/>
            <person name="Mardanov A.V."/>
            <person name="Beletsky A.V."/>
            <person name="Karnachuk O.V."/>
            <person name="Ravin N.V."/>
        </authorList>
    </citation>
    <scope>NUCLEOTIDE SEQUENCE [LARGE SCALE GENOMIC DNA]</scope>
</reference>
<comment type="function">
    <text evidence="8 10">Plays an essential role in the initiation and regulation of chromosomal replication. ATP-DnaA binds to the origin of replication (oriC) to initiate formation of the DNA replication initiation complex once per cell cycle. Binds the DnaA box (a 9 base pair repeat at the origin) and separates the double-stranded (ds)DNA. Forms a right-handed helical filament on oriC DNA; dsDNA binds to the exterior of the filament while single-stranded (ss)DNA is stabiized in the filament's interior. The ATP-DnaA-oriC complex binds and stabilizes one strand of the AT-rich DNA unwinding element (DUE), permitting loading of DNA polymerase. After initiation quickly degrades to an ADP-DnaA complex that is not apt for DNA replication. Binds acidic phospholipids.</text>
</comment>
<dbReference type="InterPro" id="IPR013317">
    <property type="entry name" value="DnaA_dom"/>
</dbReference>
<evidence type="ECO:0000256" key="3">
    <source>
        <dbReference type="ARBA" id="ARBA00022705"/>
    </source>
</evidence>
<dbReference type="InterPro" id="IPR010921">
    <property type="entry name" value="Trp_repressor/repl_initiator"/>
</dbReference>
<dbReference type="SMART" id="SM00382">
    <property type="entry name" value="AAA"/>
    <property type="match status" value="1"/>
</dbReference>
<dbReference type="AlphaFoldDB" id="A0A857NCF0"/>
<keyword evidence="3 8" id="KW-0235">DNA replication</keyword>
<keyword evidence="7 8" id="KW-0238">DNA-binding</keyword>
<feature type="domain" description="Chromosomal replication initiator DnaA C-terminal" evidence="13">
    <location>
        <begin position="367"/>
        <end position="436"/>
    </location>
</feature>
<dbReference type="SUPFAM" id="SSF48295">
    <property type="entry name" value="TrpR-like"/>
    <property type="match status" value="1"/>
</dbReference>
<comment type="domain">
    <text evidence="8">Domain I is involved in oligomerization and binding regulators, domain II is flexibile and of varying length in different bacteria, domain III forms the AAA+ region, while domain IV binds dsDNA.</text>
</comment>
<dbReference type="CDD" id="cd06571">
    <property type="entry name" value="Bac_DnaA_C"/>
    <property type="match status" value="1"/>
</dbReference>
<feature type="binding site" evidence="8">
    <location>
        <position position="172"/>
    </location>
    <ligand>
        <name>ATP</name>
        <dbReference type="ChEBI" id="CHEBI:30616"/>
    </ligand>
</feature>
<evidence type="ECO:0000313" key="14">
    <source>
        <dbReference type="EMBL" id="QHO63201.1"/>
    </source>
</evidence>
<dbReference type="InterPro" id="IPR024633">
    <property type="entry name" value="DnaA_N_dom"/>
</dbReference>
<dbReference type="KEGG" id="caqa:MICH65_0220"/>
<feature type="domain" description="AAA+ ATPase" evidence="12">
    <location>
        <begin position="158"/>
        <end position="290"/>
    </location>
</feature>
<keyword evidence="4 8" id="KW-0547">Nucleotide-binding</keyword>
<evidence type="ECO:0000259" key="13">
    <source>
        <dbReference type="SMART" id="SM00760"/>
    </source>
</evidence>
<dbReference type="InterPro" id="IPR013159">
    <property type="entry name" value="DnaA_C"/>
</dbReference>
<accession>A0A857NCF0</accession>
<evidence type="ECO:0000256" key="5">
    <source>
        <dbReference type="ARBA" id="ARBA00022840"/>
    </source>
</evidence>
<evidence type="ECO:0000256" key="1">
    <source>
        <dbReference type="ARBA" id="ARBA00006583"/>
    </source>
</evidence>
<dbReference type="InterPro" id="IPR020591">
    <property type="entry name" value="Chromosome_initiator_DnaA-like"/>
</dbReference>
<dbReference type="Pfam" id="PF11638">
    <property type="entry name" value="DnaA_N"/>
    <property type="match status" value="1"/>
</dbReference>
<evidence type="ECO:0000256" key="4">
    <source>
        <dbReference type="ARBA" id="ARBA00022741"/>
    </source>
</evidence>
<dbReference type="InterPro" id="IPR038454">
    <property type="entry name" value="DnaA_N_sf"/>
</dbReference>
<keyword evidence="2 8" id="KW-0963">Cytoplasm</keyword>
<dbReference type="GO" id="GO:0006270">
    <property type="term" value="P:DNA replication initiation"/>
    <property type="evidence" value="ECO:0007669"/>
    <property type="project" value="UniProtKB-UniRule"/>
</dbReference>
<dbReference type="Proteomes" id="UP000463983">
    <property type="component" value="Chromosome"/>
</dbReference>
<dbReference type="SMART" id="SM00760">
    <property type="entry name" value="Bac_DnaA_C"/>
    <property type="match status" value="1"/>
</dbReference>
<evidence type="ECO:0000313" key="15">
    <source>
        <dbReference type="Proteomes" id="UP000463983"/>
    </source>
</evidence>
<keyword evidence="6 8" id="KW-0446">Lipid-binding</keyword>
<keyword evidence="5 8" id="KW-0067">ATP-binding</keyword>
<dbReference type="Gene3D" id="3.30.300.180">
    <property type="match status" value="1"/>
</dbReference>
<evidence type="ECO:0000256" key="2">
    <source>
        <dbReference type="ARBA" id="ARBA00022490"/>
    </source>
</evidence>
<comment type="subcellular location">
    <subcellularLocation>
        <location evidence="8">Cytoplasm</location>
    </subcellularLocation>
</comment>
<feature type="region of interest" description="Domain IV, binds dsDNA" evidence="8">
    <location>
        <begin position="340"/>
        <end position="461"/>
    </location>
</feature>
<evidence type="ECO:0000256" key="8">
    <source>
        <dbReference type="HAMAP-Rule" id="MF_00377"/>
    </source>
</evidence>
<dbReference type="GO" id="GO:0005737">
    <property type="term" value="C:cytoplasm"/>
    <property type="evidence" value="ECO:0007669"/>
    <property type="project" value="UniProtKB-SubCell"/>
</dbReference>
<feature type="binding site" evidence="8">
    <location>
        <position position="171"/>
    </location>
    <ligand>
        <name>ATP</name>
        <dbReference type="ChEBI" id="CHEBI:30616"/>
    </ligand>
</feature>
<feature type="binding site" evidence="8">
    <location>
        <position position="173"/>
    </location>
    <ligand>
        <name>ATP</name>
        <dbReference type="ChEBI" id="CHEBI:30616"/>
    </ligand>
</feature>
<dbReference type="HAMAP" id="MF_00377">
    <property type="entry name" value="DnaA_bact"/>
    <property type="match status" value="1"/>
</dbReference>
<dbReference type="GO" id="GO:0005524">
    <property type="term" value="F:ATP binding"/>
    <property type="evidence" value="ECO:0007669"/>
    <property type="project" value="UniProtKB-UniRule"/>
</dbReference>
<sequence length="461" mass="52236">MKMIDNLDSNEIWKNVLGELEVSISPAAFSSWVKPCFIDSINEIDAERWLIELACPSGFHLRTIDERYYGQIKQILERQVGKRCEIGLVVKQRIESVEPENEEANDLFSEDKESEFDSQQLIEVGLNPRFSFENFVVGGSNNLAYAAAKGVTDSPGVKHNPLFLWGGVGVGKTHLMHAVGRMLLAKGMKVRAVTSEQFTNELIATIRSKSVDSFKKKYRNVDVLLIDDVQFIAGKESTQEEFFHTFNELYMKGKQIILTSDRRPQDIEQVEQRLISRFLGGLTVDIGLPDYEMRLAILKQKCSELKTDADNEALELIASSVNTNARELEGILTRLVNAATLGNGYLTKDLVEKEIGVSAKREVKKLRPQQLISLVAKQFECKNKEIVGKSRRAELVRARHIAMYLLREEMGLTLQNVAQLMGGRDHTTVMHAVEKMEREIGINQEVREQVIRMKQEIYGSN</sequence>
<dbReference type="NCBIfam" id="TIGR00362">
    <property type="entry name" value="DnaA"/>
    <property type="match status" value="1"/>
</dbReference>
<comment type="similarity">
    <text evidence="1 8 11">Belongs to the DnaA family.</text>
</comment>
<dbReference type="Gene3D" id="3.40.50.300">
    <property type="entry name" value="P-loop containing nucleotide triphosphate hydrolases"/>
    <property type="match status" value="1"/>
</dbReference>
<dbReference type="PRINTS" id="PR00051">
    <property type="entry name" value="DNAA"/>
</dbReference>
<keyword evidence="15" id="KW-1185">Reference proteome</keyword>
<dbReference type="FunFam" id="3.40.50.300:FF:000668">
    <property type="entry name" value="Chromosomal replication initiator protein DnaA"/>
    <property type="match status" value="1"/>
</dbReference>
<dbReference type="PANTHER" id="PTHR30050">
    <property type="entry name" value="CHROMOSOMAL REPLICATION INITIATOR PROTEIN DNAA"/>
    <property type="match status" value="1"/>
</dbReference>
<evidence type="ECO:0000256" key="7">
    <source>
        <dbReference type="ARBA" id="ARBA00023125"/>
    </source>
</evidence>
<dbReference type="InterPro" id="IPR001957">
    <property type="entry name" value="Chromosome_initiator_DnaA"/>
</dbReference>
<dbReference type="PANTHER" id="PTHR30050:SF2">
    <property type="entry name" value="CHROMOSOMAL REPLICATION INITIATOR PROTEIN DNAA"/>
    <property type="match status" value="1"/>
</dbReference>
<name>A0A857NCF0_9BACT</name>
<organism evidence="14 15">
    <name type="scientific">Candidatus Chazhemtobacterium aquaticus</name>
    <dbReference type="NCBI Taxonomy" id="2715735"/>
    <lineage>
        <taxon>Bacteria</taxon>
        <taxon>Candidatus Chazhemtobacteraceae</taxon>
        <taxon>Candidatus Chazhemtobacterium</taxon>
    </lineage>
</organism>
<dbReference type="GO" id="GO:0006275">
    <property type="term" value="P:regulation of DNA replication"/>
    <property type="evidence" value="ECO:0007669"/>
    <property type="project" value="UniProtKB-UniRule"/>
</dbReference>
<dbReference type="GO" id="GO:0003688">
    <property type="term" value="F:DNA replication origin binding"/>
    <property type="evidence" value="ECO:0007669"/>
    <property type="project" value="UniProtKB-UniRule"/>
</dbReference>
<evidence type="ECO:0000259" key="12">
    <source>
        <dbReference type="SMART" id="SM00382"/>
    </source>
</evidence>
<dbReference type="GO" id="GO:0008289">
    <property type="term" value="F:lipid binding"/>
    <property type="evidence" value="ECO:0007669"/>
    <property type="project" value="UniProtKB-KW"/>
</dbReference>
<protein>
    <recommendedName>
        <fullName evidence="8 9">Chromosomal replication initiator protein DnaA</fullName>
    </recommendedName>
</protein>
<dbReference type="CDD" id="cd00009">
    <property type="entry name" value="AAA"/>
    <property type="match status" value="1"/>
</dbReference>
<comment type="subunit">
    <text evidence="8">Oligomerizes as a right-handed, spiral filament on DNA at oriC.</text>
</comment>
<dbReference type="InterPro" id="IPR003593">
    <property type="entry name" value="AAA+_ATPase"/>
</dbReference>
<dbReference type="Pfam" id="PF08299">
    <property type="entry name" value="Bac_DnaA_C"/>
    <property type="match status" value="1"/>
</dbReference>
<dbReference type="RefSeq" id="WP_161931593.1">
    <property type="nucleotide sequence ID" value="NZ_CP047901.1"/>
</dbReference>
<dbReference type="EMBL" id="CP047901">
    <property type="protein sequence ID" value="QHO63201.1"/>
    <property type="molecule type" value="Genomic_DNA"/>
</dbReference>
<feature type="region of interest" description="Domain I, interacts with DnaA modulators" evidence="8">
    <location>
        <begin position="1"/>
        <end position="103"/>
    </location>
</feature>
<gene>
    <name evidence="8" type="primary">dnaA</name>
    <name evidence="14" type="ORF">MICH65_0220</name>
</gene>
<dbReference type="Gene3D" id="1.10.8.60">
    <property type="match status" value="1"/>
</dbReference>
<dbReference type="InterPro" id="IPR027417">
    <property type="entry name" value="P-loop_NTPase"/>
</dbReference>
<evidence type="ECO:0000256" key="10">
    <source>
        <dbReference type="RuleBase" id="RU000577"/>
    </source>
</evidence>
<dbReference type="GO" id="GO:0005886">
    <property type="term" value="C:plasma membrane"/>
    <property type="evidence" value="ECO:0007669"/>
    <property type="project" value="TreeGrafter"/>
</dbReference>
<feature type="binding site" evidence="8">
    <location>
        <position position="169"/>
    </location>
    <ligand>
        <name>ATP</name>
        <dbReference type="ChEBI" id="CHEBI:30616"/>
    </ligand>
</feature>
<dbReference type="Gene3D" id="1.10.1750.10">
    <property type="match status" value="1"/>
</dbReference>
<evidence type="ECO:0000256" key="9">
    <source>
        <dbReference type="NCBIfam" id="TIGR00362"/>
    </source>
</evidence>
<comment type="caution">
    <text evidence="8">Lacks conserved residue(s) required for the propagation of feature annotation.</text>
</comment>
<evidence type="ECO:0000256" key="6">
    <source>
        <dbReference type="ARBA" id="ARBA00023121"/>
    </source>
</evidence>
<dbReference type="Pfam" id="PF00308">
    <property type="entry name" value="Bac_DnaA"/>
    <property type="match status" value="1"/>
</dbReference>
<dbReference type="SUPFAM" id="SSF52540">
    <property type="entry name" value="P-loop containing nucleoside triphosphate hydrolases"/>
    <property type="match status" value="1"/>
</dbReference>